<dbReference type="HOGENOM" id="CLU_2046314_0_0_9"/>
<dbReference type="KEGG" id="gka:GK0457"/>
<sequence length="120" mass="14460">MSLGRSTSFFFMQLLVCPTLCSANNRLRHWPKGGERQTRLWLVYHRETIVGERRNDQFHNDSKKETIDRQWSEKKKTGSKPFVRRKGKRFNQKRKAPRMRRDVLLIISDREAPHFNVYKV</sequence>
<evidence type="ECO:0000256" key="1">
    <source>
        <dbReference type="SAM" id="MobiDB-lite"/>
    </source>
</evidence>
<evidence type="ECO:0000313" key="3">
    <source>
        <dbReference type="Proteomes" id="UP000001172"/>
    </source>
</evidence>
<proteinExistence type="predicted"/>
<dbReference type="AlphaFoldDB" id="Q5L2T8"/>
<gene>
    <name evidence="2" type="ordered locus">GK0457</name>
</gene>
<dbReference type="Proteomes" id="UP000001172">
    <property type="component" value="Chromosome"/>
</dbReference>
<feature type="region of interest" description="Disordered" evidence="1">
    <location>
        <begin position="55"/>
        <end position="96"/>
    </location>
</feature>
<protein>
    <submittedName>
        <fullName evidence="2">Uncharacterized protein</fullName>
    </submittedName>
</protein>
<feature type="compositionally biased region" description="Basic residues" evidence="1">
    <location>
        <begin position="82"/>
        <end position="96"/>
    </location>
</feature>
<feature type="compositionally biased region" description="Basic and acidic residues" evidence="1">
    <location>
        <begin position="55"/>
        <end position="76"/>
    </location>
</feature>
<organism evidence="2 3">
    <name type="scientific">Geobacillus kaustophilus (strain HTA426)</name>
    <dbReference type="NCBI Taxonomy" id="235909"/>
    <lineage>
        <taxon>Bacteria</taxon>
        <taxon>Bacillati</taxon>
        <taxon>Bacillota</taxon>
        <taxon>Bacilli</taxon>
        <taxon>Bacillales</taxon>
        <taxon>Anoxybacillaceae</taxon>
        <taxon>Geobacillus</taxon>
        <taxon>Geobacillus thermoleovorans group</taxon>
    </lineage>
</organism>
<dbReference type="EMBL" id="BA000043">
    <property type="protein sequence ID" value="BAD74742.1"/>
    <property type="molecule type" value="Genomic_DNA"/>
</dbReference>
<name>Q5L2T8_GEOKA</name>
<reference evidence="2 3" key="1">
    <citation type="journal article" date="2004" name="Nucleic Acids Res.">
        <title>Thermoadaptation trait revealed by the genome sequence of thermophilic Geobacillus kaustophilus.</title>
        <authorList>
            <person name="Takami H."/>
            <person name="Takaki Y."/>
            <person name="Chee G.J."/>
            <person name="Nishi S."/>
            <person name="Shimamura S."/>
            <person name="Suzuki H."/>
            <person name="Matsui S."/>
            <person name="Uchiyama I."/>
        </authorList>
    </citation>
    <scope>NUCLEOTIDE SEQUENCE [LARGE SCALE GENOMIC DNA]</scope>
    <source>
        <strain evidence="2 3">HTA426</strain>
    </source>
</reference>
<keyword evidence="3" id="KW-1185">Reference proteome</keyword>
<evidence type="ECO:0000313" key="2">
    <source>
        <dbReference type="EMBL" id="BAD74742.1"/>
    </source>
</evidence>
<accession>Q5L2T8</accession>